<proteinExistence type="predicted"/>
<sequence>MYKKIIISINLCATARNRQIFLSYMLIRCT</sequence>
<evidence type="ECO:0000313" key="1">
    <source>
        <dbReference type="EMBL" id="CDW43468.1"/>
    </source>
</evidence>
<reference evidence="1" key="1">
    <citation type="submission" date="2014-05" db="EMBL/GenBank/DDBJ databases">
        <authorList>
            <person name="Chronopoulou M."/>
        </authorList>
    </citation>
    <scope>NUCLEOTIDE SEQUENCE</scope>
    <source>
        <tissue evidence="1">Whole organism</tissue>
    </source>
</reference>
<protein>
    <submittedName>
        <fullName evidence="1">Uncharacterized protein</fullName>
    </submittedName>
</protein>
<dbReference type="EMBL" id="HACA01026107">
    <property type="protein sequence ID" value="CDW43468.1"/>
    <property type="molecule type" value="Transcribed_RNA"/>
</dbReference>
<name>A0A0K2UYY3_LEPSM</name>
<organism evidence="1">
    <name type="scientific">Lepeophtheirus salmonis</name>
    <name type="common">Salmon louse</name>
    <name type="synonym">Caligus salmonis</name>
    <dbReference type="NCBI Taxonomy" id="72036"/>
    <lineage>
        <taxon>Eukaryota</taxon>
        <taxon>Metazoa</taxon>
        <taxon>Ecdysozoa</taxon>
        <taxon>Arthropoda</taxon>
        <taxon>Crustacea</taxon>
        <taxon>Multicrustacea</taxon>
        <taxon>Hexanauplia</taxon>
        <taxon>Copepoda</taxon>
        <taxon>Siphonostomatoida</taxon>
        <taxon>Caligidae</taxon>
        <taxon>Lepeophtheirus</taxon>
    </lineage>
</organism>
<dbReference type="AlphaFoldDB" id="A0A0K2UYY3"/>
<accession>A0A0K2UYY3</accession>